<evidence type="ECO:0000313" key="5">
    <source>
        <dbReference type="Proteomes" id="UP000050794"/>
    </source>
</evidence>
<dbReference type="Pfam" id="PF15787">
    <property type="entry name" value="DUF4704"/>
    <property type="match status" value="1"/>
</dbReference>
<evidence type="ECO:0000259" key="2">
    <source>
        <dbReference type="Pfam" id="PF06469"/>
    </source>
</evidence>
<protein>
    <submittedName>
        <fullName evidence="6">DUF4704 domain-containing protein</fullName>
    </submittedName>
</protein>
<dbReference type="PANTHER" id="PTHR13743:SF162">
    <property type="entry name" value="NEUROBEACHIN"/>
    <property type="match status" value="1"/>
</dbReference>
<reference evidence="4 5" key="2">
    <citation type="submission" date="2018-11" db="EMBL/GenBank/DDBJ databases">
        <authorList>
            <consortium name="Pathogen Informatics"/>
        </authorList>
    </citation>
    <scope>NUCLEOTIDE SEQUENCE [LARGE SCALE GENOMIC DNA]</scope>
</reference>
<dbReference type="WBParaSite" id="TCNE_0000616101-mRNA-1">
    <property type="protein sequence ID" value="TCNE_0000616101-mRNA-1"/>
    <property type="gene ID" value="TCNE_0000616101"/>
</dbReference>
<dbReference type="GO" id="GO:0016020">
    <property type="term" value="C:membrane"/>
    <property type="evidence" value="ECO:0007669"/>
    <property type="project" value="TreeGrafter"/>
</dbReference>
<evidence type="ECO:0000313" key="6">
    <source>
        <dbReference type="WBParaSite" id="TCNE_0000616101-mRNA-1"/>
    </source>
</evidence>
<feature type="compositionally biased region" description="Basic and acidic residues" evidence="1">
    <location>
        <begin position="73"/>
        <end position="83"/>
    </location>
</feature>
<dbReference type="SUPFAM" id="SSF49899">
    <property type="entry name" value="Concanavalin A-like lectins/glucanases"/>
    <property type="match status" value="1"/>
</dbReference>
<feature type="domain" description="DUF1088" evidence="2">
    <location>
        <begin position="1549"/>
        <end position="1634"/>
    </location>
</feature>
<dbReference type="GO" id="GO:0005829">
    <property type="term" value="C:cytosol"/>
    <property type="evidence" value="ECO:0007669"/>
    <property type="project" value="TreeGrafter"/>
</dbReference>
<feature type="region of interest" description="Disordered" evidence="1">
    <location>
        <begin position="59"/>
        <end position="83"/>
    </location>
</feature>
<evidence type="ECO:0000313" key="4">
    <source>
        <dbReference type="EMBL" id="VDM37454.1"/>
    </source>
</evidence>
<evidence type="ECO:0000256" key="1">
    <source>
        <dbReference type="SAM" id="MobiDB-lite"/>
    </source>
</evidence>
<dbReference type="InterPro" id="IPR013320">
    <property type="entry name" value="ConA-like_dom_sf"/>
</dbReference>
<dbReference type="InterPro" id="IPR016024">
    <property type="entry name" value="ARM-type_fold"/>
</dbReference>
<dbReference type="Gene3D" id="1.25.10.10">
    <property type="entry name" value="Leucine-rich Repeat Variant"/>
    <property type="match status" value="1"/>
</dbReference>
<sequence>MDNITLEESKTASVERTITETSDLPDSCITQSDVAIDSVASNHGEDVCVTPEATVRPASPQFSSVVSEDEKVEEEKTKEERKRCEEDIDGLSSKLHSTTVIHSSEETVVETFERLSEGLKHGALSHKDVVDSVFNVLVGGAFDLESRFIIEDSQNIIRMVHLLDVAPQRLQAETWSVFVGVVRKSNRNLEACSRIGLISMVAPCIGFHRVGKVFFSAVYLGARVLDRLEESDAVVSDLLVQLLGVLASYSISVKETKRFLRALKADNGRWRKNSAKLLQVLKEMPRRDGADVFFSFPGSHGAVRHVTASDCAWCVVFFTFTAIQGIALPPLTKWPYQNGWTFSTWLRMDPLNSVNFEKERPYVYCFRTSKGIGYSCYFMGNCLVVSSMRAPGKEIARCIRQELAPRKWHHIAISHVYSRWSKSEIQCFVDGQLIEAFDVAWSVSTADQFDRCSIGCGPDGEEPFCGQVAALYVFAEAITLQQANSLYCLGATYQSNFRHEAESDLPEGYKKHLFDGRLSNALVISYCPKNCDGQLCLHSSPKTSAAYFVQVPHAIMKEGVEVVITHSIHSSLHSVGGIQMLLPLFAQLDLPHADAADATDYDLCSTLLSAISLLLSTSSSAQQQLFHSKAFLVISSALYEASPRHLKESVLDALFGMAKFLLTSQAGVPLLKQLFDHLLFNPQLWIRASSEVQIRLYHYLASDFLANSNVIAILRRGAIVIELLHAIKFYYWVVPPKAPSTYAVKQTENRPSRGDIVTVRAHMLGLLSRLIAVNDPKENGEAPRDVELNALLNFVATVHEDDNLYDVLALTTRLLAERPAVMVPAFDRKKGLAVLFKLLNSSNELIRVPALKIFGYFLCRSTLKRKNDSVGNLNVLTLLTDRLLLNASYLSLATYNVLFEILVEQMSPLISYTVHAPVTDAFRFENPALLKVIANLITQSENRPQLIMVKRVFLEDLAQMCEHSRENRRTILQMSVWQEWLISLAYVLPASAEEAAISELVFRVFAQLLFHAIRLEYGGWRVWVDTLAIVHSKVSWERYRASSRAYLSAEDRQRDVIADTLNDVVSSVVRAVDGKDDACDVRGGSPEEQPTAIYRTPEFRWSNIHLRLLNDLLSSIENVVEEWKGSNISVLDAVNRSENGVFVANCVHVLSQLTDLLIMACGGLLPLLAAATSPNVGPLVLFQYGRVTFQSELEIVDSAAQGLPISDAARLLSRFAQLADVFIFVSSISFSDLEQEKNMPSGGILRQTLRLVSTMAVRNILACRARRGDVSFDTPRDAKQIARATTIAQFISGGLDEKNKEDLMDADRLLQEVDLQRLKGIVYRDMEENRQAQFLALAVTYLLSVLMVSRYRDILEPPSTPSPFFDTTKAGVTATSSETTVGGERVNGISSSAAGVRAKSSMHKRHDSGISDGNAQAENVASIRLQQMSVHEDENQYSQDHLDTFIDQNLESRALEAGERRAYLTTKLQNALETTAPLLREIMTDFRSFLQRTLLGTHGQEIMNDVKVMETMKNQAGSVIELVMLLCSQEWQTSLQKHAGLAFIELVNEGRLMAHATRDHVLRVANEADFILNRLRAEDVSKHAQFEMHHRRREETVNEHLIMASRRRDLLVASRLLGKLTTILISPSGAWVDSKRQLYVFPNLPNL</sequence>
<evidence type="ECO:0000259" key="3">
    <source>
        <dbReference type="Pfam" id="PF15787"/>
    </source>
</evidence>
<dbReference type="GO" id="GO:0008104">
    <property type="term" value="P:intracellular protein localization"/>
    <property type="evidence" value="ECO:0007669"/>
    <property type="project" value="TreeGrafter"/>
</dbReference>
<name>A0A183UCE1_TOXCA</name>
<keyword evidence="5" id="KW-1185">Reference proteome</keyword>
<dbReference type="SUPFAM" id="SSF48371">
    <property type="entry name" value="ARM repeat"/>
    <property type="match status" value="1"/>
</dbReference>
<dbReference type="InterPro" id="IPR011989">
    <property type="entry name" value="ARM-like"/>
</dbReference>
<organism evidence="5 6">
    <name type="scientific">Toxocara canis</name>
    <name type="common">Canine roundworm</name>
    <dbReference type="NCBI Taxonomy" id="6265"/>
    <lineage>
        <taxon>Eukaryota</taxon>
        <taxon>Metazoa</taxon>
        <taxon>Ecdysozoa</taxon>
        <taxon>Nematoda</taxon>
        <taxon>Chromadorea</taxon>
        <taxon>Rhabditida</taxon>
        <taxon>Spirurina</taxon>
        <taxon>Ascaridomorpha</taxon>
        <taxon>Ascaridoidea</taxon>
        <taxon>Toxocaridae</taxon>
        <taxon>Toxocara</taxon>
    </lineage>
</organism>
<dbReference type="PANTHER" id="PTHR13743">
    <property type="entry name" value="BEIGE/BEACH-RELATED"/>
    <property type="match status" value="1"/>
</dbReference>
<gene>
    <name evidence="4" type="ORF">TCNE_LOCUS6161</name>
</gene>
<feature type="region of interest" description="Disordered" evidence="1">
    <location>
        <begin position="1392"/>
        <end position="1413"/>
    </location>
</feature>
<dbReference type="InterPro" id="IPR031570">
    <property type="entry name" value="NBEA/BDCP_DUF4704"/>
</dbReference>
<dbReference type="Gene3D" id="2.60.120.200">
    <property type="match status" value="1"/>
</dbReference>
<dbReference type="Pfam" id="PF13385">
    <property type="entry name" value="Laminin_G_3"/>
    <property type="match status" value="1"/>
</dbReference>
<feature type="domain" description="DUF4704" evidence="3">
    <location>
        <begin position="547"/>
        <end position="1032"/>
    </location>
</feature>
<dbReference type="EMBL" id="UYWY01019447">
    <property type="protein sequence ID" value="VDM37454.1"/>
    <property type="molecule type" value="Genomic_DNA"/>
</dbReference>
<dbReference type="InterPro" id="IPR010508">
    <property type="entry name" value="NBEA-like_DUF1088"/>
</dbReference>
<dbReference type="Proteomes" id="UP000050794">
    <property type="component" value="Unassembled WGS sequence"/>
</dbReference>
<dbReference type="InterPro" id="IPR050865">
    <property type="entry name" value="BEACH_Domain"/>
</dbReference>
<proteinExistence type="predicted"/>
<accession>A0A183UCE1</accession>
<dbReference type="Pfam" id="PF06469">
    <property type="entry name" value="DUF1088"/>
    <property type="match status" value="1"/>
</dbReference>
<dbReference type="GO" id="GO:0019901">
    <property type="term" value="F:protein kinase binding"/>
    <property type="evidence" value="ECO:0007669"/>
    <property type="project" value="TreeGrafter"/>
</dbReference>
<reference evidence="6" key="1">
    <citation type="submission" date="2016-06" db="UniProtKB">
        <authorList>
            <consortium name="WormBaseParasite"/>
        </authorList>
    </citation>
    <scope>IDENTIFICATION</scope>
</reference>